<keyword evidence="2" id="KW-1185">Reference proteome</keyword>
<evidence type="ECO:0000313" key="1">
    <source>
        <dbReference type="EMBL" id="KAK9239359.1"/>
    </source>
</evidence>
<dbReference type="Proteomes" id="UP001433508">
    <property type="component" value="Unassembled WGS sequence"/>
</dbReference>
<proteinExistence type="predicted"/>
<name>A0ACC3T5V9_LIPKO</name>
<comment type="caution">
    <text evidence="1">The sequence shown here is derived from an EMBL/GenBank/DDBJ whole genome shotgun (WGS) entry which is preliminary data.</text>
</comment>
<organism evidence="1 2">
    <name type="scientific">Lipomyces kononenkoae</name>
    <name type="common">Yeast</name>
    <dbReference type="NCBI Taxonomy" id="34357"/>
    <lineage>
        <taxon>Eukaryota</taxon>
        <taxon>Fungi</taxon>
        <taxon>Dikarya</taxon>
        <taxon>Ascomycota</taxon>
        <taxon>Saccharomycotina</taxon>
        <taxon>Lipomycetes</taxon>
        <taxon>Lipomycetales</taxon>
        <taxon>Lipomycetaceae</taxon>
        <taxon>Lipomyces</taxon>
    </lineage>
</organism>
<reference evidence="2" key="1">
    <citation type="journal article" date="2024" name="Front. Bioeng. Biotechnol.">
        <title>Genome-scale model development and genomic sequencing of the oleaginous clade Lipomyces.</title>
        <authorList>
            <person name="Czajka J.J."/>
            <person name="Han Y."/>
            <person name="Kim J."/>
            <person name="Mondo S.J."/>
            <person name="Hofstad B.A."/>
            <person name="Robles A."/>
            <person name="Haridas S."/>
            <person name="Riley R."/>
            <person name="LaButti K."/>
            <person name="Pangilinan J."/>
            <person name="Andreopoulos W."/>
            <person name="Lipzen A."/>
            <person name="Yan J."/>
            <person name="Wang M."/>
            <person name="Ng V."/>
            <person name="Grigoriev I.V."/>
            <person name="Spatafora J.W."/>
            <person name="Magnuson J.K."/>
            <person name="Baker S.E."/>
            <person name="Pomraning K.R."/>
        </authorList>
    </citation>
    <scope>NUCLEOTIDE SEQUENCE [LARGE SCALE GENOMIC DNA]</scope>
    <source>
        <strain evidence="2">CBS 7786</strain>
    </source>
</reference>
<evidence type="ECO:0000313" key="2">
    <source>
        <dbReference type="Proteomes" id="UP001433508"/>
    </source>
</evidence>
<sequence>MFASKLPFAAQRHPLNNIRKPIETWDDDSELDVEGDLFSKLSTLENQGSSSSLASSRNSKASFSFEDELMALDFNDGIRKPVNKGTPFTRSSQSSSLEDGAGNIWESNATNVDFDDWGDDIDFGDSSAMLTIKAAKRAVTADIIGGNLFTAPTQGSGTLKQRSAKSPRLQLLQKSPTMPTLSEMDVQQPDPFESMEMDFEIPESLKTLELKTRLRPQTPLQLDSDIEGWGDESVNSRYAGSRRDTGFSNRSSMVSTFSPASSSVTYESEDEGLLGLQIPQGPLNFQQLLDMRMKSFSPEPPSRDLLDASKEDFFDGLEIGDEDDIFDAGKLTVNRNVKHRSDICQSSPQPKATLSNATLKPTRIPRPVSQTSATMSSQARAQQSVPKPSSSPPLITSAAMKTGGSRPERRLSHKASMISVKTTSNQLNQRPGGVLLSKKSMPALRTGTTESSFSNQSMTPTVPTIPDWHAYANARQPNLRRMTSRSGLALPLPTQPAEATPKQKDVQQRSQPALPKYTKKVSPSLNGNELPSGARHTPSPKKDRHGQAPGSVRWEAATTKTLLKPVKRRLFGDGTELDEFEDLPISTVKERTFLMDSGKGKGLGIMNGEDKAKAVCEKQTPSAMNRRATILREKPPQGKGRRKTQQRPHLIKPLGNIANAPRSEKGMRYNPATYTWEGNDNVTADFDDVALTPPRPALISNITSNKGVQIVGGMIFDPVRMCWFKAHDRISRHGGDEDEEDEDDVFAGFDDLVDDMSHLHIATPKLRSGGPIPGHIPAKQRHSATTTTTTTTSSVAAETGNVYGEFVVGEEFDVGPGFIRRQTDEEERWRRKVQGWIVGSDDGLRREYLYEIRSLIMNGK</sequence>
<protein>
    <submittedName>
        <fullName evidence="1">Uncharacterized protein</fullName>
    </submittedName>
</protein>
<accession>A0ACC3T5V9</accession>
<gene>
    <name evidence="1" type="ORF">V1525DRAFT_372969</name>
</gene>
<dbReference type="EMBL" id="MU971347">
    <property type="protein sequence ID" value="KAK9239359.1"/>
    <property type="molecule type" value="Genomic_DNA"/>
</dbReference>